<dbReference type="RefSeq" id="WP_006312559.1">
    <property type="nucleotide sequence ID" value="NZ_ARZA01000143.1"/>
</dbReference>
<accession>R1CE63</accession>
<evidence type="ECO:0000313" key="2">
    <source>
        <dbReference type="Proteomes" id="UP000013378"/>
    </source>
</evidence>
<dbReference type="STRING" id="1304284.L21TH_1375"/>
<dbReference type="OrthoDB" id="1809893at2"/>
<dbReference type="InterPro" id="IPR019644">
    <property type="entry name" value="DUF2508"/>
</dbReference>
<organism evidence="1 2">
    <name type="scientific">Caldisalinibacter kiritimatiensis</name>
    <dbReference type="NCBI Taxonomy" id="1304284"/>
    <lineage>
        <taxon>Bacteria</taxon>
        <taxon>Bacillati</taxon>
        <taxon>Bacillota</taxon>
        <taxon>Tissierellia</taxon>
        <taxon>Tissierellales</taxon>
        <taxon>Thermohalobacteraceae</taxon>
        <taxon>Caldisalinibacter</taxon>
    </lineage>
</organism>
<name>R1CE63_9FIRM</name>
<comment type="caution">
    <text evidence="1">The sequence shown here is derived from an EMBL/GenBank/DDBJ whole genome shotgun (WGS) entry which is preliminary data.</text>
</comment>
<dbReference type="EMBL" id="ARZA01000143">
    <property type="protein sequence ID" value="EOD00575.1"/>
    <property type="molecule type" value="Genomic_DNA"/>
</dbReference>
<gene>
    <name evidence="1" type="ORF">L21TH_1375</name>
</gene>
<dbReference type="eggNOG" id="ENOG5033ACZ">
    <property type="taxonomic scope" value="Bacteria"/>
</dbReference>
<dbReference type="Pfam" id="PF10704">
    <property type="entry name" value="DUF2508"/>
    <property type="match status" value="1"/>
</dbReference>
<proteinExistence type="predicted"/>
<protein>
    <recommendedName>
        <fullName evidence="3">DUF2508 domain-containing protein</fullName>
    </recommendedName>
</protein>
<keyword evidence="2" id="KW-1185">Reference proteome</keyword>
<sequence length="99" mass="11831">MEETTLYKKDKKIKDTNNFKEFIVNIRNKIINQEKDTDLLNKLKEAHTEWVNAELYFKSVTDPDLIDYAVFNIEAARKKYIYLLKQARKEGLEINKKSM</sequence>
<evidence type="ECO:0008006" key="3">
    <source>
        <dbReference type="Google" id="ProtNLM"/>
    </source>
</evidence>
<reference evidence="1 2" key="1">
    <citation type="journal article" date="2015" name="Geomicrobiol. J.">
        <title>Caldisalinibacter kiritimatiensis gen. nov., sp. nov., a moderately thermohalophilic thiosulfate-reducing bacterium from a hypersaline microbial mat.</title>
        <authorList>
            <person name="Ben Hania W."/>
            <person name="Joseph M."/>
            <person name="Fiebig A."/>
            <person name="Bunk B."/>
            <person name="Klenk H.-P."/>
            <person name="Fardeau M.-L."/>
            <person name="Spring S."/>
        </authorList>
    </citation>
    <scope>NUCLEOTIDE SEQUENCE [LARGE SCALE GENOMIC DNA]</scope>
    <source>
        <strain evidence="1 2">L21-TH-D2</strain>
    </source>
</reference>
<dbReference type="AlphaFoldDB" id="R1CE63"/>
<evidence type="ECO:0000313" key="1">
    <source>
        <dbReference type="EMBL" id="EOD00575.1"/>
    </source>
</evidence>
<dbReference type="Proteomes" id="UP000013378">
    <property type="component" value="Unassembled WGS sequence"/>
</dbReference>